<dbReference type="PANTHER" id="PTHR42948">
    <property type="entry name" value="TRANSPORTER"/>
    <property type="match status" value="1"/>
</dbReference>
<evidence type="ECO:0000256" key="7">
    <source>
        <dbReference type="SAM" id="Phobius"/>
    </source>
</evidence>
<dbReference type="Pfam" id="PF00209">
    <property type="entry name" value="SNF"/>
    <property type="match status" value="2"/>
</dbReference>
<dbReference type="SUPFAM" id="SSF161070">
    <property type="entry name" value="SNF-like"/>
    <property type="match status" value="1"/>
</dbReference>
<protein>
    <recommendedName>
        <fullName evidence="6">Transporter</fullName>
    </recommendedName>
</protein>
<organism evidence="8 9">
    <name type="scientific">[Lactobacillus] rogosae</name>
    <dbReference type="NCBI Taxonomy" id="706562"/>
    <lineage>
        <taxon>Bacteria</taxon>
        <taxon>Bacillati</taxon>
        <taxon>Bacillota</taxon>
        <taxon>Clostridia</taxon>
        <taxon>Lachnospirales</taxon>
        <taxon>Lachnospiraceae</taxon>
        <taxon>Lachnospira</taxon>
    </lineage>
</organism>
<feature type="transmembrane region" description="Helical" evidence="7">
    <location>
        <begin position="112"/>
        <end position="131"/>
    </location>
</feature>
<keyword evidence="4 7" id="KW-1133">Transmembrane helix</keyword>
<dbReference type="PANTHER" id="PTHR42948:SF1">
    <property type="entry name" value="TRANSPORTER"/>
    <property type="match status" value="1"/>
</dbReference>
<dbReference type="PROSITE" id="PS50267">
    <property type="entry name" value="NA_NEUROTRAN_SYMP_3"/>
    <property type="match status" value="1"/>
</dbReference>
<keyword evidence="9" id="KW-1185">Reference proteome</keyword>
<evidence type="ECO:0000313" key="8">
    <source>
        <dbReference type="EMBL" id="MEQ2379326.1"/>
    </source>
</evidence>
<keyword evidence="2 6" id="KW-0813">Transport</keyword>
<feature type="transmembrane region" description="Helical" evidence="7">
    <location>
        <begin position="401"/>
        <end position="419"/>
    </location>
</feature>
<proteinExistence type="inferred from homology"/>
<keyword evidence="5 7" id="KW-0472">Membrane</keyword>
<accession>A0ABV1BY33</accession>
<evidence type="ECO:0000256" key="4">
    <source>
        <dbReference type="ARBA" id="ARBA00022989"/>
    </source>
</evidence>
<name>A0ABV1BY33_9FIRM</name>
<dbReference type="InterPro" id="IPR000175">
    <property type="entry name" value="Na/ntran_symport"/>
</dbReference>
<evidence type="ECO:0000256" key="3">
    <source>
        <dbReference type="ARBA" id="ARBA00022692"/>
    </source>
</evidence>
<sequence>MGLFNNKRKVYITMNDKREKFASRLGFILVSAGCAVGLGNVWKFPYICGKNGGAAFIVIYLLCLLGLGLPILICEYAIGRGSNKSLGSAFKMLSPEGTRWHHFRWVAYAGNYLLMMFYTMVAGWMLNYFVYSLTGQLSGKNVEQIGGEFNNMLSTPSVMIFWTLVVVVISILVCSLGLQKGVEKISKVMMILLFALMIIMAVNSLLLDGSSEGLKFYLVPDFSKMKEQGIGNVVFAAMSHAFFTLGLGIGSMEIFGSYLSRDCKLTGESINVVILDTVVALTAGIIIIPACFAYGINPGAGPSLLFITLPNVFNQMPGGVIWEVLFFIFMAFAALSTVIAVYENIIAMTMDLFNCSRKRASLVNLFVISVLCMPAVLGYNVLSGVQPLGAGTTIMDLEDFIVSYNILPLGCLLFVLFCTRKNGWGYDNFVAEVNMGKGISFPKWLKGYMVYVLPVIDLVIYFKGYYDMFKPQGTKVVCIWMTVAVILALLVFYIAAGKGKKSND</sequence>
<evidence type="ECO:0000256" key="2">
    <source>
        <dbReference type="ARBA" id="ARBA00022448"/>
    </source>
</evidence>
<evidence type="ECO:0000313" key="9">
    <source>
        <dbReference type="Proteomes" id="UP001442364"/>
    </source>
</evidence>
<feature type="transmembrane region" description="Helical" evidence="7">
    <location>
        <begin position="21"/>
        <end position="42"/>
    </location>
</feature>
<feature type="transmembrane region" description="Helical" evidence="7">
    <location>
        <begin position="444"/>
        <end position="462"/>
    </location>
</feature>
<feature type="transmembrane region" description="Helical" evidence="7">
    <location>
        <begin position="362"/>
        <end position="381"/>
    </location>
</feature>
<dbReference type="CDD" id="cd10336">
    <property type="entry name" value="SLC6sbd_Tyt1-Like"/>
    <property type="match status" value="1"/>
</dbReference>
<feature type="transmembrane region" description="Helical" evidence="7">
    <location>
        <begin position="159"/>
        <end position="178"/>
    </location>
</feature>
<gene>
    <name evidence="8" type="ORF">WMO14_05465</name>
</gene>
<dbReference type="InterPro" id="IPR037272">
    <property type="entry name" value="SNS_sf"/>
</dbReference>
<feature type="transmembrane region" description="Helical" evidence="7">
    <location>
        <begin position="229"/>
        <end position="249"/>
    </location>
</feature>
<dbReference type="PRINTS" id="PR00176">
    <property type="entry name" value="NANEUSMPORT"/>
</dbReference>
<keyword evidence="6" id="KW-0769">Symport</keyword>
<evidence type="ECO:0000256" key="1">
    <source>
        <dbReference type="ARBA" id="ARBA00004141"/>
    </source>
</evidence>
<dbReference type="Proteomes" id="UP001442364">
    <property type="component" value="Unassembled WGS sequence"/>
</dbReference>
<reference evidence="8 9" key="1">
    <citation type="submission" date="2024-03" db="EMBL/GenBank/DDBJ databases">
        <title>Human intestinal bacterial collection.</title>
        <authorList>
            <person name="Pauvert C."/>
            <person name="Hitch T.C.A."/>
            <person name="Clavel T."/>
        </authorList>
    </citation>
    <scope>NUCLEOTIDE SEQUENCE [LARGE SCALE GENOMIC DNA]</scope>
    <source>
        <strain evidence="8 9">CLA-AA-H255</strain>
    </source>
</reference>
<feature type="transmembrane region" description="Helical" evidence="7">
    <location>
        <begin position="190"/>
        <end position="209"/>
    </location>
</feature>
<feature type="transmembrane region" description="Helical" evidence="7">
    <location>
        <begin position="270"/>
        <end position="296"/>
    </location>
</feature>
<dbReference type="RefSeq" id="WP_022501985.1">
    <property type="nucleotide sequence ID" value="NZ_DAWCMB010000326.1"/>
</dbReference>
<comment type="similarity">
    <text evidence="6">Belongs to the sodium:neurotransmitter symporter (SNF) (TC 2.A.22) family.</text>
</comment>
<feature type="transmembrane region" description="Helical" evidence="7">
    <location>
        <begin position="474"/>
        <end position="496"/>
    </location>
</feature>
<keyword evidence="3 6" id="KW-0812">Transmembrane</keyword>
<dbReference type="PROSITE" id="PS00610">
    <property type="entry name" value="NA_NEUROTRAN_SYMP_1"/>
    <property type="match status" value="1"/>
</dbReference>
<dbReference type="EMBL" id="JBBMER010000003">
    <property type="protein sequence ID" value="MEQ2379326.1"/>
    <property type="molecule type" value="Genomic_DNA"/>
</dbReference>
<dbReference type="InterPro" id="IPR047218">
    <property type="entry name" value="YocR/YhdH-like"/>
</dbReference>
<evidence type="ECO:0000256" key="6">
    <source>
        <dbReference type="RuleBase" id="RU003732"/>
    </source>
</evidence>
<evidence type="ECO:0000256" key="5">
    <source>
        <dbReference type="ARBA" id="ARBA00023136"/>
    </source>
</evidence>
<comment type="caution">
    <text evidence="8">The sequence shown here is derived from an EMBL/GenBank/DDBJ whole genome shotgun (WGS) entry which is preliminary data.</text>
</comment>
<dbReference type="NCBIfam" id="NF037979">
    <property type="entry name" value="Na_transp"/>
    <property type="match status" value="1"/>
</dbReference>
<feature type="transmembrane region" description="Helical" evidence="7">
    <location>
        <begin position="320"/>
        <end position="342"/>
    </location>
</feature>
<comment type="subcellular location">
    <subcellularLocation>
        <location evidence="1">Membrane</location>
        <topology evidence="1">Multi-pass membrane protein</topology>
    </subcellularLocation>
</comment>
<feature type="transmembrane region" description="Helical" evidence="7">
    <location>
        <begin position="54"/>
        <end position="78"/>
    </location>
</feature>